<reference evidence="2" key="1">
    <citation type="journal article" date="2019" name="Int. J. Syst. Evol. Microbiol.">
        <title>The Global Catalogue of Microorganisms (GCM) 10K type strain sequencing project: providing services to taxonomists for standard genome sequencing and annotation.</title>
        <authorList>
            <consortium name="The Broad Institute Genomics Platform"/>
            <consortium name="The Broad Institute Genome Sequencing Center for Infectious Disease"/>
            <person name="Wu L."/>
            <person name="Ma J."/>
        </authorList>
    </citation>
    <scope>NUCLEOTIDE SEQUENCE [LARGE SCALE GENOMIC DNA]</scope>
    <source>
        <strain evidence="2">CCUG 49339</strain>
    </source>
</reference>
<dbReference type="EMBL" id="JBHUEM010000028">
    <property type="protein sequence ID" value="MFD1738067.1"/>
    <property type="molecule type" value="Genomic_DNA"/>
</dbReference>
<evidence type="ECO:0008006" key="3">
    <source>
        <dbReference type="Google" id="ProtNLM"/>
    </source>
</evidence>
<proteinExistence type="predicted"/>
<comment type="caution">
    <text evidence="1">The sequence shown here is derived from an EMBL/GenBank/DDBJ whole genome shotgun (WGS) entry which is preliminary data.</text>
</comment>
<evidence type="ECO:0000313" key="1">
    <source>
        <dbReference type="EMBL" id="MFD1738067.1"/>
    </source>
</evidence>
<organism evidence="1 2">
    <name type="scientific">Bacillus salitolerans</name>
    <dbReference type="NCBI Taxonomy" id="1437434"/>
    <lineage>
        <taxon>Bacteria</taxon>
        <taxon>Bacillati</taxon>
        <taxon>Bacillota</taxon>
        <taxon>Bacilli</taxon>
        <taxon>Bacillales</taxon>
        <taxon>Bacillaceae</taxon>
        <taxon>Bacillus</taxon>
    </lineage>
</organism>
<evidence type="ECO:0000313" key="2">
    <source>
        <dbReference type="Proteomes" id="UP001597214"/>
    </source>
</evidence>
<accession>A0ABW4LSL6</accession>
<gene>
    <name evidence="1" type="ORF">ACFSCX_16145</name>
</gene>
<protein>
    <recommendedName>
        <fullName evidence="3">C2H2-type domain-containing protein</fullName>
    </recommendedName>
</protein>
<sequence length="72" mass="8445">MPPKKKRTNKQNNSLEDFGTTTFICKSCQHEFEVEWEIIWEIQEYTHGYVGYDTTDVYMDCPKCGKTVEGSE</sequence>
<dbReference type="Proteomes" id="UP001597214">
    <property type="component" value="Unassembled WGS sequence"/>
</dbReference>
<keyword evidence="2" id="KW-1185">Reference proteome</keyword>
<name>A0ABW4LSL6_9BACI</name>
<dbReference type="RefSeq" id="WP_377929282.1">
    <property type="nucleotide sequence ID" value="NZ_JBHUEM010000028.1"/>
</dbReference>